<keyword evidence="3" id="KW-1185">Reference proteome</keyword>
<keyword evidence="1" id="KW-0472">Membrane</keyword>
<proteinExistence type="predicted"/>
<feature type="transmembrane region" description="Helical" evidence="1">
    <location>
        <begin position="191"/>
        <end position="214"/>
    </location>
</feature>
<feature type="transmembrane region" description="Helical" evidence="1">
    <location>
        <begin position="77"/>
        <end position="94"/>
    </location>
</feature>
<dbReference type="EMBL" id="CP069035">
    <property type="protein sequence ID" value="QRD02479.1"/>
    <property type="molecule type" value="Genomic_DNA"/>
</dbReference>
<dbReference type="Proteomes" id="UP000663193">
    <property type="component" value="Chromosome 13"/>
</dbReference>
<keyword evidence="1" id="KW-1133">Transmembrane helix</keyword>
<evidence type="ECO:0000256" key="1">
    <source>
        <dbReference type="SAM" id="Phobius"/>
    </source>
</evidence>
<dbReference type="VEuPathDB" id="FungiDB:JI435_303820"/>
<dbReference type="PANTHER" id="PTHR35043">
    <property type="entry name" value="TRANSCRIPTION FACTOR DOMAIN-CONTAINING PROTEIN"/>
    <property type="match status" value="1"/>
</dbReference>
<feature type="transmembrane region" description="Helical" evidence="1">
    <location>
        <begin position="322"/>
        <end position="344"/>
    </location>
</feature>
<reference evidence="3" key="1">
    <citation type="journal article" date="2021" name="BMC Genomics">
        <title>Chromosome-level genome assembly and manually-curated proteome of model necrotroph Parastagonospora nodorum Sn15 reveals a genome-wide trove of candidate effector homologs, and redundancy of virulence-related functions within an accessory chromosome.</title>
        <authorList>
            <person name="Bertazzoni S."/>
            <person name="Jones D.A.B."/>
            <person name="Phan H.T."/>
            <person name="Tan K.-C."/>
            <person name="Hane J.K."/>
        </authorList>
    </citation>
    <scope>NUCLEOTIDE SEQUENCE [LARGE SCALE GENOMIC DNA]</scope>
    <source>
        <strain evidence="3">SN15 / ATCC MYA-4574 / FGSC 10173)</strain>
    </source>
</reference>
<feature type="transmembrane region" description="Helical" evidence="1">
    <location>
        <begin position="166"/>
        <end position="185"/>
    </location>
</feature>
<dbReference type="PANTHER" id="PTHR35043:SF7">
    <property type="entry name" value="TRANSCRIPTION FACTOR DOMAIN-CONTAINING PROTEIN"/>
    <property type="match status" value="1"/>
</dbReference>
<accession>A0A7U2I5J1</accession>
<feature type="transmembrane region" description="Helical" evidence="1">
    <location>
        <begin position="289"/>
        <end position="310"/>
    </location>
</feature>
<gene>
    <name evidence="2" type="ORF">JI435_303820</name>
</gene>
<organism evidence="2 3">
    <name type="scientific">Phaeosphaeria nodorum (strain SN15 / ATCC MYA-4574 / FGSC 10173)</name>
    <name type="common">Glume blotch fungus</name>
    <name type="synonym">Parastagonospora nodorum</name>
    <dbReference type="NCBI Taxonomy" id="321614"/>
    <lineage>
        <taxon>Eukaryota</taxon>
        <taxon>Fungi</taxon>
        <taxon>Dikarya</taxon>
        <taxon>Ascomycota</taxon>
        <taxon>Pezizomycotina</taxon>
        <taxon>Dothideomycetes</taxon>
        <taxon>Pleosporomycetidae</taxon>
        <taxon>Pleosporales</taxon>
        <taxon>Pleosporineae</taxon>
        <taxon>Phaeosphaeriaceae</taxon>
        <taxon>Parastagonospora</taxon>
    </lineage>
</organism>
<evidence type="ECO:0000313" key="3">
    <source>
        <dbReference type="Proteomes" id="UP000663193"/>
    </source>
</evidence>
<dbReference type="AlphaFoldDB" id="A0A7U2I5J1"/>
<evidence type="ECO:0000313" key="2">
    <source>
        <dbReference type="EMBL" id="QRD02479.1"/>
    </source>
</evidence>
<protein>
    <submittedName>
        <fullName evidence="2">Uncharacterized protein</fullName>
    </submittedName>
</protein>
<feature type="transmembrane region" description="Helical" evidence="1">
    <location>
        <begin position="38"/>
        <end position="56"/>
    </location>
</feature>
<sequence>MGAQSQITQPNNLQNIATMNSTAHTVGWASEPEGRGTIGLLWSCFATLFLCTWSAVHPNLPGLNQSQFAILWKRTQYVLICLIGPETMVWHVLMDLRSAVAVKRKIPAWSLKKCFFLTMGGFVVRFPDGQRRRVRPEVLVELLQEGKLSWPDTTNEEIEDHSKSNWLIKAFALIQIISFIAQLVGRCAQGLAATTLELFTLGIVICAVVIYAAWWEKPFDVQTPIILPCDRIFAEQDFIDRVAYLDEFDGSDNMSGLLWYSSMIIISLAFGAVHIVAWNFHFPSPTEQLLWRISSIGVTTVPVLIVLMLMEEDIYKRILRRTLWDALFWPFAISYTLFRLYMFIEMFISLRASPSSVYQTPQWSQYFPSFG</sequence>
<feature type="transmembrane region" description="Helical" evidence="1">
    <location>
        <begin position="257"/>
        <end position="277"/>
    </location>
</feature>
<keyword evidence="1" id="KW-0812">Transmembrane</keyword>
<dbReference type="OrthoDB" id="3061561at2759"/>
<name>A0A7U2I5J1_PHANO</name>